<feature type="compositionally biased region" description="Low complexity" evidence="1">
    <location>
        <begin position="84"/>
        <end position="96"/>
    </location>
</feature>
<evidence type="ECO:0000256" key="1">
    <source>
        <dbReference type="SAM" id="MobiDB-lite"/>
    </source>
</evidence>
<evidence type="ECO:0000313" key="2">
    <source>
        <dbReference type="EMBL" id="KAF9550529.1"/>
    </source>
</evidence>
<gene>
    <name evidence="2" type="ORF">EC957_000203</name>
</gene>
<feature type="compositionally biased region" description="Low complexity" evidence="1">
    <location>
        <begin position="132"/>
        <end position="151"/>
    </location>
</feature>
<keyword evidence="3" id="KW-1185">Reference proteome</keyword>
<dbReference type="EMBL" id="JAAAXW010000010">
    <property type="protein sequence ID" value="KAF9550529.1"/>
    <property type="molecule type" value="Genomic_DNA"/>
</dbReference>
<name>A0A9P6FHT8_9FUNG</name>
<protein>
    <submittedName>
        <fullName evidence="2">Uncharacterized protein</fullName>
    </submittedName>
</protein>
<dbReference type="Proteomes" id="UP000723463">
    <property type="component" value="Unassembled WGS sequence"/>
</dbReference>
<accession>A0A9P6FHT8</accession>
<feature type="region of interest" description="Disordered" evidence="1">
    <location>
        <begin position="331"/>
        <end position="379"/>
    </location>
</feature>
<dbReference type="AlphaFoldDB" id="A0A9P6FHT8"/>
<feature type="region of interest" description="Disordered" evidence="1">
    <location>
        <begin position="128"/>
        <end position="154"/>
    </location>
</feature>
<feature type="compositionally biased region" description="Polar residues" evidence="1">
    <location>
        <begin position="356"/>
        <end position="368"/>
    </location>
</feature>
<evidence type="ECO:0000313" key="3">
    <source>
        <dbReference type="Proteomes" id="UP000723463"/>
    </source>
</evidence>
<organism evidence="2 3">
    <name type="scientific">Mortierella hygrophila</name>
    <dbReference type="NCBI Taxonomy" id="979708"/>
    <lineage>
        <taxon>Eukaryota</taxon>
        <taxon>Fungi</taxon>
        <taxon>Fungi incertae sedis</taxon>
        <taxon>Mucoromycota</taxon>
        <taxon>Mortierellomycotina</taxon>
        <taxon>Mortierellomycetes</taxon>
        <taxon>Mortierellales</taxon>
        <taxon>Mortierellaceae</taxon>
        <taxon>Mortierella</taxon>
    </lineage>
</organism>
<sequence>MKSISATGEEAEAAGTRAAEEKSEPRGLTPVYRFRTLDVFPRSLRHTLNDPETPTLSKAAAVASSSSSVSSFATYNAKTDDKNNNTNKNALDATTTTPRTGANYYYRHRLRRVLSVEFIHDIEADTIDVPWSSSSPPSPLLTQSPLSQQQDLENKRGHEIEHELELEHGPQQQQQEQEHQADYLTAAPAAAHASPIPLRPALTHRPPFEPNPIQIHDSQSLSVLDHDEDDDDDDDASTVLLEPFKQEPTKQEDATLVPASLDVAKPVDKTEIASLWTTQSCSSLSSSSSSLILSLSETTSAPNLDRVSSVVSFLPLPLPVPVKFVSAQGPGRVLEQPSDQSASFEKKELDEEQDPSGLTISHTINDNISHSDSHGDKHQLKDQHVSRLWPVLPYDLEVKAALDECLGDIYHFTSSAPNSAANSRYSTRTSHDDAKSVYQYEGPMDEGCDVYHDYQAPLPSPPLLKDVVATTTVTTAVADAVRMDQDKSSAASSPQQLYQQLLSSSPPVASSAGSTKSLLIASTLPLPPVAILVLDRKEPIRAAEVTEDLDSKDLPPVLLLSGQQEDLIEQYPRAMTVKRASTTEVLDKGFLNGLFAGTVSRWTRPTPTTAPVPPIMITTSAMASTTSPLLRHVNRGRGLAAQSGDLADMDPFWDF</sequence>
<feature type="region of interest" description="Disordered" evidence="1">
    <location>
        <begin position="77"/>
        <end position="96"/>
    </location>
</feature>
<feature type="region of interest" description="Disordered" evidence="1">
    <location>
        <begin position="197"/>
        <end position="217"/>
    </location>
</feature>
<feature type="compositionally biased region" description="Basic and acidic residues" evidence="1">
    <location>
        <begin position="369"/>
        <end position="379"/>
    </location>
</feature>
<reference evidence="2" key="1">
    <citation type="journal article" date="2020" name="Fungal Divers.">
        <title>Resolving the Mortierellaceae phylogeny through synthesis of multi-gene phylogenetics and phylogenomics.</title>
        <authorList>
            <person name="Vandepol N."/>
            <person name="Liber J."/>
            <person name="Desiro A."/>
            <person name="Na H."/>
            <person name="Kennedy M."/>
            <person name="Barry K."/>
            <person name="Grigoriev I.V."/>
            <person name="Miller A.N."/>
            <person name="O'Donnell K."/>
            <person name="Stajich J.E."/>
            <person name="Bonito G."/>
        </authorList>
    </citation>
    <scope>NUCLEOTIDE SEQUENCE</scope>
    <source>
        <strain evidence="2">NRRL 2591</strain>
    </source>
</reference>
<comment type="caution">
    <text evidence="2">The sequence shown here is derived from an EMBL/GenBank/DDBJ whole genome shotgun (WGS) entry which is preliminary data.</text>
</comment>
<feature type="region of interest" description="Disordered" evidence="1">
    <location>
        <begin position="1"/>
        <end position="29"/>
    </location>
</feature>
<proteinExistence type="predicted"/>